<evidence type="ECO:0000256" key="4">
    <source>
        <dbReference type="PROSITE-ProRule" id="PRU00433"/>
    </source>
</evidence>
<dbReference type="SUPFAM" id="SSF46626">
    <property type="entry name" value="Cytochrome c"/>
    <property type="match status" value="1"/>
</dbReference>
<dbReference type="OrthoDB" id="9814708at2"/>
<organism evidence="6 7">
    <name type="scientific">Oceanicoccus sagamiensis</name>
    <dbReference type="NCBI Taxonomy" id="716816"/>
    <lineage>
        <taxon>Bacteria</taxon>
        <taxon>Pseudomonadati</taxon>
        <taxon>Pseudomonadota</taxon>
        <taxon>Gammaproteobacteria</taxon>
        <taxon>Cellvibrionales</taxon>
        <taxon>Spongiibacteraceae</taxon>
        <taxon>Oceanicoccus</taxon>
    </lineage>
</organism>
<dbReference type="GO" id="GO:0046872">
    <property type="term" value="F:metal ion binding"/>
    <property type="evidence" value="ECO:0007669"/>
    <property type="project" value="UniProtKB-KW"/>
</dbReference>
<dbReference type="STRING" id="716816.BST96_04360"/>
<dbReference type="AlphaFoldDB" id="A0A1X9N8C0"/>
<sequence>MKKFSLLLLMAGSCYGELHSDGIDMDDISDNFDCFACHTLEDPGVGPSFKAIAQRYTAQDKTMLIDKIINGGGGNWGQEMMLAHPDINEATAASLVDFIFSTVDP</sequence>
<dbReference type="GO" id="GO:0009055">
    <property type="term" value="F:electron transfer activity"/>
    <property type="evidence" value="ECO:0007669"/>
    <property type="project" value="InterPro"/>
</dbReference>
<dbReference type="EMBL" id="CP019343">
    <property type="protein sequence ID" value="ARN73411.1"/>
    <property type="molecule type" value="Genomic_DNA"/>
</dbReference>
<evidence type="ECO:0000256" key="2">
    <source>
        <dbReference type="ARBA" id="ARBA00022723"/>
    </source>
</evidence>
<evidence type="ECO:0000313" key="7">
    <source>
        <dbReference type="Proteomes" id="UP000193450"/>
    </source>
</evidence>
<name>A0A1X9N8C0_9GAMM</name>
<keyword evidence="7" id="KW-1185">Reference proteome</keyword>
<evidence type="ECO:0000256" key="3">
    <source>
        <dbReference type="ARBA" id="ARBA00023004"/>
    </source>
</evidence>
<dbReference type="KEGG" id="osg:BST96_04360"/>
<reference evidence="6 7" key="1">
    <citation type="submission" date="2016-11" db="EMBL/GenBank/DDBJ databases">
        <title>Trade-off between light-utilization and light-protection in marine flavobacteria.</title>
        <authorList>
            <person name="Kumagai Y."/>
        </authorList>
    </citation>
    <scope>NUCLEOTIDE SEQUENCE [LARGE SCALE GENOMIC DNA]</scope>
    <source>
        <strain evidence="6 7">NBRC 107125</strain>
    </source>
</reference>
<keyword evidence="1 4" id="KW-0349">Heme</keyword>
<dbReference type="PROSITE" id="PS51007">
    <property type="entry name" value="CYTC"/>
    <property type="match status" value="1"/>
</dbReference>
<evidence type="ECO:0000259" key="5">
    <source>
        <dbReference type="PROSITE" id="PS51007"/>
    </source>
</evidence>
<dbReference type="GO" id="GO:0020037">
    <property type="term" value="F:heme binding"/>
    <property type="evidence" value="ECO:0007669"/>
    <property type="project" value="InterPro"/>
</dbReference>
<proteinExistence type="predicted"/>
<keyword evidence="2 4" id="KW-0479">Metal-binding</keyword>
<dbReference type="Gene3D" id="1.10.760.10">
    <property type="entry name" value="Cytochrome c-like domain"/>
    <property type="match status" value="1"/>
</dbReference>
<accession>A0A1X9N8C0</accession>
<dbReference type="InterPro" id="IPR009056">
    <property type="entry name" value="Cyt_c-like_dom"/>
</dbReference>
<evidence type="ECO:0000256" key="1">
    <source>
        <dbReference type="ARBA" id="ARBA00022617"/>
    </source>
</evidence>
<dbReference type="InterPro" id="IPR036909">
    <property type="entry name" value="Cyt_c-like_dom_sf"/>
</dbReference>
<dbReference type="RefSeq" id="WP_085757522.1">
    <property type="nucleotide sequence ID" value="NZ_CP019343.1"/>
</dbReference>
<protein>
    <recommendedName>
        <fullName evidence="5">Cytochrome c domain-containing protein</fullName>
    </recommendedName>
</protein>
<dbReference type="Pfam" id="PF00034">
    <property type="entry name" value="Cytochrom_C"/>
    <property type="match status" value="1"/>
</dbReference>
<feature type="domain" description="Cytochrome c" evidence="5">
    <location>
        <begin position="20"/>
        <end position="103"/>
    </location>
</feature>
<dbReference type="Proteomes" id="UP000193450">
    <property type="component" value="Chromosome"/>
</dbReference>
<evidence type="ECO:0000313" key="6">
    <source>
        <dbReference type="EMBL" id="ARN73411.1"/>
    </source>
</evidence>
<keyword evidence="3 4" id="KW-0408">Iron</keyword>
<gene>
    <name evidence="6" type="ORF">BST96_04360</name>
</gene>